<keyword evidence="3" id="KW-1185">Reference proteome</keyword>
<dbReference type="Proteomes" id="UP000292927">
    <property type="component" value="Unassembled WGS sequence"/>
</dbReference>
<accession>A0A4Q7PNX7</accession>
<dbReference type="EMBL" id="SGXF01000001">
    <property type="protein sequence ID" value="RZT02681.1"/>
    <property type="molecule type" value="Genomic_DNA"/>
</dbReference>
<dbReference type="PROSITE" id="PS50943">
    <property type="entry name" value="HTH_CROC1"/>
    <property type="match status" value="1"/>
</dbReference>
<dbReference type="InterPro" id="IPR010982">
    <property type="entry name" value="Lambda_DNA-bd_dom_sf"/>
</dbReference>
<evidence type="ECO:0000313" key="3">
    <source>
        <dbReference type="Proteomes" id="UP000292927"/>
    </source>
</evidence>
<comment type="caution">
    <text evidence="2">The sequence shown here is derived from an EMBL/GenBank/DDBJ whole genome shotgun (WGS) entry which is preliminary data.</text>
</comment>
<dbReference type="SUPFAM" id="SSF47413">
    <property type="entry name" value="lambda repressor-like DNA-binding domains"/>
    <property type="match status" value="1"/>
</dbReference>
<organism evidence="2 3">
    <name type="scientific">Cuneatibacter caecimuris</name>
    <dbReference type="NCBI Taxonomy" id="1796618"/>
    <lineage>
        <taxon>Bacteria</taxon>
        <taxon>Bacillati</taxon>
        <taxon>Bacillota</taxon>
        <taxon>Clostridia</taxon>
        <taxon>Lachnospirales</taxon>
        <taxon>Lachnospiraceae</taxon>
        <taxon>Cuneatibacter</taxon>
    </lineage>
</organism>
<evidence type="ECO:0000259" key="1">
    <source>
        <dbReference type="PROSITE" id="PS50943"/>
    </source>
</evidence>
<protein>
    <recommendedName>
        <fullName evidence="1">HTH cro/C1-type domain-containing protein</fullName>
    </recommendedName>
</protein>
<evidence type="ECO:0000313" key="2">
    <source>
        <dbReference type="EMBL" id="RZT02681.1"/>
    </source>
</evidence>
<dbReference type="AlphaFoldDB" id="A0A4Q7PNX7"/>
<dbReference type="InterPro" id="IPR001387">
    <property type="entry name" value="Cro/C1-type_HTH"/>
</dbReference>
<sequence length="107" mass="12441">MDNTNHYEQYLRTRITELRLAKDVSEHRMSLDLGKSGSYIRGITSGASLPSVREFFNICGYFNITPMDFFAPMQDGEDLKGLVIGRIREMGEEDLKKVRIFMEWISR</sequence>
<dbReference type="CDD" id="cd00093">
    <property type="entry name" value="HTH_XRE"/>
    <property type="match status" value="1"/>
</dbReference>
<dbReference type="Gene3D" id="1.10.260.40">
    <property type="entry name" value="lambda repressor-like DNA-binding domains"/>
    <property type="match status" value="1"/>
</dbReference>
<feature type="domain" description="HTH cro/C1-type" evidence="1">
    <location>
        <begin position="15"/>
        <end position="70"/>
    </location>
</feature>
<name>A0A4Q7PNX7_9FIRM</name>
<dbReference type="RefSeq" id="WP_130433269.1">
    <property type="nucleotide sequence ID" value="NZ_SGXF01000001.1"/>
</dbReference>
<gene>
    <name evidence="2" type="ORF">EV209_0805</name>
</gene>
<proteinExistence type="predicted"/>
<dbReference type="OrthoDB" id="2187867at2"/>
<reference evidence="2 3" key="1">
    <citation type="submission" date="2019-02" db="EMBL/GenBank/DDBJ databases">
        <title>Genomic Encyclopedia of Type Strains, Phase IV (KMG-IV): sequencing the most valuable type-strain genomes for metagenomic binning, comparative biology and taxonomic classification.</title>
        <authorList>
            <person name="Goeker M."/>
        </authorList>
    </citation>
    <scope>NUCLEOTIDE SEQUENCE [LARGE SCALE GENOMIC DNA]</scope>
    <source>
        <strain evidence="2 3">DSM 29486</strain>
    </source>
</reference>
<dbReference type="GO" id="GO:0003677">
    <property type="term" value="F:DNA binding"/>
    <property type="evidence" value="ECO:0007669"/>
    <property type="project" value="InterPro"/>
</dbReference>